<dbReference type="GO" id="GO:0016887">
    <property type="term" value="F:ATP hydrolysis activity"/>
    <property type="evidence" value="ECO:0007669"/>
    <property type="project" value="InterPro"/>
</dbReference>
<dbReference type="GO" id="GO:0005886">
    <property type="term" value="C:plasma membrane"/>
    <property type="evidence" value="ECO:0007669"/>
    <property type="project" value="TreeGrafter"/>
</dbReference>
<keyword evidence="4 6" id="KW-0067">ATP-binding</keyword>
<evidence type="ECO:0000259" key="5">
    <source>
        <dbReference type="PROSITE" id="PS50893"/>
    </source>
</evidence>
<dbReference type="PROSITE" id="PS00211">
    <property type="entry name" value="ABC_TRANSPORTER_1"/>
    <property type="match status" value="1"/>
</dbReference>
<evidence type="ECO:0000313" key="7">
    <source>
        <dbReference type="Proteomes" id="UP000609531"/>
    </source>
</evidence>
<dbReference type="RefSeq" id="WP_198884068.1">
    <property type="nucleotide sequence ID" value="NZ_JAEKJA010000024.1"/>
</dbReference>
<comment type="caution">
    <text evidence="6">The sequence shown here is derived from an EMBL/GenBank/DDBJ whole genome shotgun (WGS) entry which is preliminary data.</text>
</comment>
<dbReference type="GO" id="GO:0005524">
    <property type="term" value="F:ATP binding"/>
    <property type="evidence" value="ECO:0007669"/>
    <property type="project" value="UniProtKB-KW"/>
</dbReference>
<dbReference type="InterPro" id="IPR027417">
    <property type="entry name" value="P-loop_NTPase"/>
</dbReference>
<proteinExistence type="inferred from homology"/>
<dbReference type="SUPFAM" id="SSF52540">
    <property type="entry name" value="P-loop containing nucleoside triphosphate hydrolases"/>
    <property type="match status" value="1"/>
</dbReference>
<feature type="domain" description="ABC transporter" evidence="5">
    <location>
        <begin position="9"/>
        <end position="223"/>
    </location>
</feature>
<dbReference type="AlphaFoldDB" id="A0A934ISU8"/>
<evidence type="ECO:0000256" key="2">
    <source>
        <dbReference type="ARBA" id="ARBA00022448"/>
    </source>
</evidence>
<dbReference type="GO" id="GO:0022857">
    <property type="term" value="F:transmembrane transporter activity"/>
    <property type="evidence" value="ECO:0007669"/>
    <property type="project" value="TreeGrafter"/>
</dbReference>
<dbReference type="Proteomes" id="UP000609531">
    <property type="component" value="Unassembled WGS sequence"/>
</dbReference>
<keyword evidence="2" id="KW-0813">Transport</keyword>
<sequence>MSSAPSISVRGVSLSFGKSRARTMALQGVFAEFQAGQFTIVGGPSGSGKTSLLSVIGGLLSPDEGAVVTSAGEISGMDKGALAAFRRQHCGFVFQGFRLFDALSAAENLAMSLALRQMHLPRRAIDAALDAVGLSGKARLRPNEMSGGEKQRVAVARALLHEPAYVFADEPTASLDRESGLRVAELLRDLVVRKGRLLVLVSHDERLTPFADRVLSMEDGRIVS</sequence>
<dbReference type="InterPro" id="IPR017911">
    <property type="entry name" value="MacB-like_ATP-bd"/>
</dbReference>
<evidence type="ECO:0000256" key="3">
    <source>
        <dbReference type="ARBA" id="ARBA00022741"/>
    </source>
</evidence>
<dbReference type="PANTHER" id="PTHR24220:SF659">
    <property type="entry name" value="TRANSPORTER, PUTATIVE-RELATED"/>
    <property type="match status" value="1"/>
</dbReference>
<gene>
    <name evidence="6" type="ORF">JCR33_20845</name>
</gene>
<keyword evidence="7" id="KW-1185">Reference proteome</keyword>
<organism evidence="6 7">
    <name type="scientific">Acuticoccus mangrovi</name>
    <dbReference type="NCBI Taxonomy" id="2796142"/>
    <lineage>
        <taxon>Bacteria</taxon>
        <taxon>Pseudomonadati</taxon>
        <taxon>Pseudomonadota</taxon>
        <taxon>Alphaproteobacteria</taxon>
        <taxon>Hyphomicrobiales</taxon>
        <taxon>Amorphaceae</taxon>
        <taxon>Acuticoccus</taxon>
    </lineage>
</organism>
<evidence type="ECO:0000313" key="6">
    <source>
        <dbReference type="EMBL" id="MBJ3778161.1"/>
    </source>
</evidence>
<dbReference type="Gene3D" id="3.40.50.300">
    <property type="entry name" value="P-loop containing nucleotide triphosphate hydrolases"/>
    <property type="match status" value="1"/>
</dbReference>
<dbReference type="InterPro" id="IPR003593">
    <property type="entry name" value="AAA+_ATPase"/>
</dbReference>
<keyword evidence="3" id="KW-0547">Nucleotide-binding</keyword>
<name>A0A934ISU8_9HYPH</name>
<dbReference type="EMBL" id="JAEKJA010000024">
    <property type="protein sequence ID" value="MBJ3778161.1"/>
    <property type="molecule type" value="Genomic_DNA"/>
</dbReference>
<dbReference type="CDD" id="cd03255">
    <property type="entry name" value="ABC_MJ0796_LolCDE_FtsE"/>
    <property type="match status" value="1"/>
</dbReference>
<evidence type="ECO:0000256" key="4">
    <source>
        <dbReference type="ARBA" id="ARBA00022840"/>
    </source>
</evidence>
<dbReference type="InterPro" id="IPR017871">
    <property type="entry name" value="ABC_transporter-like_CS"/>
</dbReference>
<dbReference type="PANTHER" id="PTHR24220">
    <property type="entry name" value="IMPORT ATP-BINDING PROTEIN"/>
    <property type="match status" value="1"/>
</dbReference>
<dbReference type="PROSITE" id="PS50893">
    <property type="entry name" value="ABC_TRANSPORTER_2"/>
    <property type="match status" value="1"/>
</dbReference>
<dbReference type="InterPro" id="IPR003439">
    <property type="entry name" value="ABC_transporter-like_ATP-bd"/>
</dbReference>
<evidence type="ECO:0000256" key="1">
    <source>
        <dbReference type="ARBA" id="ARBA00005417"/>
    </source>
</evidence>
<protein>
    <submittedName>
        <fullName evidence="6">ABC transporter ATP-binding protein</fullName>
    </submittedName>
</protein>
<accession>A0A934ISU8</accession>
<dbReference type="InterPro" id="IPR015854">
    <property type="entry name" value="ABC_transpr_LolD-like"/>
</dbReference>
<dbReference type="Pfam" id="PF00005">
    <property type="entry name" value="ABC_tran"/>
    <property type="match status" value="1"/>
</dbReference>
<dbReference type="SMART" id="SM00382">
    <property type="entry name" value="AAA"/>
    <property type="match status" value="1"/>
</dbReference>
<comment type="similarity">
    <text evidence="1">Belongs to the ABC transporter superfamily.</text>
</comment>
<reference evidence="6" key="1">
    <citation type="submission" date="2020-12" db="EMBL/GenBank/DDBJ databases">
        <title>Bacterial taxonomy.</title>
        <authorList>
            <person name="Pan X."/>
        </authorList>
    </citation>
    <scope>NUCLEOTIDE SEQUENCE</scope>
    <source>
        <strain evidence="6">B2012</strain>
    </source>
</reference>